<keyword evidence="4" id="KW-1185">Reference proteome</keyword>
<dbReference type="Proteomes" id="UP001516023">
    <property type="component" value="Unassembled WGS sequence"/>
</dbReference>
<feature type="compositionally biased region" description="Low complexity" evidence="1">
    <location>
        <begin position="58"/>
        <end position="70"/>
    </location>
</feature>
<dbReference type="AlphaFoldDB" id="A0ABD3QBY7"/>
<feature type="region of interest" description="Disordered" evidence="1">
    <location>
        <begin position="1"/>
        <end position="121"/>
    </location>
</feature>
<protein>
    <recommendedName>
        <fullName evidence="2">UBL3-like ubiquitin domain-containing protein</fullName>
    </recommendedName>
</protein>
<reference evidence="3 4" key="1">
    <citation type="journal article" date="2020" name="G3 (Bethesda)">
        <title>Improved Reference Genome for Cyclotella cryptica CCMP332, a Model for Cell Wall Morphogenesis, Salinity Adaptation, and Lipid Production in Diatoms (Bacillariophyta).</title>
        <authorList>
            <person name="Roberts W.R."/>
            <person name="Downey K.M."/>
            <person name="Ruck E.C."/>
            <person name="Traller J.C."/>
            <person name="Alverson A.J."/>
        </authorList>
    </citation>
    <scope>NUCLEOTIDE SEQUENCE [LARGE SCALE GENOMIC DNA]</scope>
    <source>
        <strain evidence="3 4">CCMP332</strain>
    </source>
</reference>
<organism evidence="3 4">
    <name type="scientific">Cyclotella cryptica</name>
    <dbReference type="NCBI Taxonomy" id="29204"/>
    <lineage>
        <taxon>Eukaryota</taxon>
        <taxon>Sar</taxon>
        <taxon>Stramenopiles</taxon>
        <taxon>Ochrophyta</taxon>
        <taxon>Bacillariophyta</taxon>
        <taxon>Coscinodiscophyceae</taxon>
        <taxon>Thalassiosirophycidae</taxon>
        <taxon>Stephanodiscales</taxon>
        <taxon>Stephanodiscaceae</taxon>
        <taxon>Cyclotella</taxon>
    </lineage>
</organism>
<feature type="region of interest" description="Disordered" evidence="1">
    <location>
        <begin position="214"/>
        <end position="256"/>
    </location>
</feature>
<dbReference type="SUPFAM" id="SSF54236">
    <property type="entry name" value="Ubiquitin-like"/>
    <property type="match status" value="1"/>
</dbReference>
<sequence>MTTPEADVSDMERKTEEAAGETNENDADVEATINNNLDKNRENEGTSAGDVEGGQLQENGVNNANEENSNPAPQDAPLSQTNAVEMGGETTTPVATNKSTKAAAPNPPAKKAPKASSSTFVHDPNKITLKFLFAGRDGINVIIDCKPNDTVGEVKGALMSVWPKDMPECTGGDRIRLICMGKGILMPDSKTLQAANVPVFKTHPTPINVSVRPEEKRESVKHGGNAVTSSRIVGARDFPGGGAGNGDERGSGNSSAGCCCVVS</sequence>
<proteinExistence type="predicted"/>
<feature type="domain" description="UBL3-like ubiquitin" evidence="2">
    <location>
        <begin position="126"/>
        <end position="216"/>
    </location>
</feature>
<dbReference type="InterPro" id="IPR039540">
    <property type="entry name" value="UBL3-like_ubiquitin_dom"/>
</dbReference>
<accession>A0ABD3QBY7</accession>
<gene>
    <name evidence="3" type="ORF">HJC23_006891</name>
</gene>
<dbReference type="InterPro" id="IPR029071">
    <property type="entry name" value="Ubiquitin-like_domsf"/>
</dbReference>
<evidence type="ECO:0000259" key="2">
    <source>
        <dbReference type="Pfam" id="PF13881"/>
    </source>
</evidence>
<evidence type="ECO:0000313" key="3">
    <source>
        <dbReference type="EMBL" id="KAL3797853.1"/>
    </source>
</evidence>
<dbReference type="Gene3D" id="3.10.20.90">
    <property type="entry name" value="Phosphatidylinositol 3-kinase Catalytic Subunit, Chain A, domain 1"/>
    <property type="match status" value="1"/>
</dbReference>
<dbReference type="Pfam" id="PF13881">
    <property type="entry name" value="Rad60-SLD_2"/>
    <property type="match status" value="1"/>
</dbReference>
<evidence type="ECO:0000256" key="1">
    <source>
        <dbReference type="SAM" id="MobiDB-lite"/>
    </source>
</evidence>
<dbReference type="EMBL" id="JABMIG020000051">
    <property type="protein sequence ID" value="KAL3797853.1"/>
    <property type="molecule type" value="Genomic_DNA"/>
</dbReference>
<name>A0ABD3QBY7_9STRA</name>
<comment type="caution">
    <text evidence="3">The sequence shown here is derived from an EMBL/GenBank/DDBJ whole genome shotgun (WGS) entry which is preliminary data.</text>
</comment>
<evidence type="ECO:0000313" key="4">
    <source>
        <dbReference type="Proteomes" id="UP001516023"/>
    </source>
</evidence>
<feature type="compositionally biased region" description="Polar residues" evidence="1">
    <location>
        <begin position="77"/>
        <end position="96"/>
    </location>
</feature>